<dbReference type="EMBL" id="CP092365">
    <property type="protein sequence ID" value="ULN52067.2"/>
    <property type="molecule type" value="Genomic_DNA"/>
</dbReference>
<dbReference type="InterPro" id="IPR002938">
    <property type="entry name" value="FAD-bd"/>
</dbReference>
<proteinExistence type="predicted"/>
<dbReference type="RefSeq" id="WP_260063012.1">
    <property type="nucleotide sequence ID" value="NZ_CP092365.1"/>
</dbReference>
<evidence type="ECO:0000313" key="5">
    <source>
        <dbReference type="EMBL" id="ULN52067.2"/>
    </source>
</evidence>
<evidence type="ECO:0000256" key="2">
    <source>
        <dbReference type="ARBA" id="ARBA00022630"/>
    </source>
</evidence>
<dbReference type="PRINTS" id="PR00420">
    <property type="entry name" value="RNGMNOXGNASE"/>
</dbReference>
<gene>
    <name evidence="5" type="ORF">MIU77_14525</name>
</gene>
<dbReference type="InterPro" id="IPR050641">
    <property type="entry name" value="RIFMO-like"/>
</dbReference>
<evidence type="ECO:0000256" key="3">
    <source>
        <dbReference type="ARBA" id="ARBA00022827"/>
    </source>
</evidence>
<keyword evidence="3" id="KW-0274">FAD</keyword>
<dbReference type="PANTHER" id="PTHR43004:SF19">
    <property type="entry name" value="BINDING MONOOXYGENASE, PUTATIVE (JCVI)-RELATED"/>
    <property type="match status" value="1"/>
</dbReference>
<evidence type="ECO:0000313" key="6">
    <source>
        <dbReference type="Proteomes" id="UP001055200"/>
    </source>
</evidence>
<name>A0ABY3TXX7_9MYCO</name>
<feature type="domain" description="FAD-binding" evidence="4">
    <location>
        <begin position="26"/>
        <end position="366"/>
    </location>
</feature>
<comment type="cofactor">
    <cofactor evidence="1">
        <name>FAD</name>
        <dbReference type="ChEBI" id="CHEBI:57692"/>
    </cofactor>
</comment>
<reference evidence="5" key="1">
    <citation type="submission" date="2022-08" db="EMBL/GenBank/DDBJ databases">
        <title>Complete genome sequence of 14 non-tuberculosis mycobacteria type-strains.</title>
        <authorList>
            <person name="Igarashi Y."/>
            <person name="Osugi A."/>
            <person name="Mitarai S."/>
        </authorList>
    </citation>
    <scope>NUCLEOTIDE SEQUENCE</scope>
    <source>
        <strain evidence="5">DSM 45575</strain>
    </source>
</reference>
<dbReference type="Gene3D" id="3.50.50.60">
    <property type="entry name" value="FAD/NAD(P)-binding domain"/>
    <property type="match status" value="1"/>
</dbReference>
<keyword evidence="6" id="KW-1185">Reference proteome</keyword>
<keyword evidence="2" id="KW-0285">Flavoprotein</keyword>
<dbReference type="Pfam" id="PF01494">
    <property type="entry name" value="FAD_binding_3"/>
    <property type="match status" value="1"/>
</dbReference>
<evidence type="ECO:0000259" key="4">
    <source>
        <dbReference type="Pfam" id="PF01494"/>
    </source>
</evidence>
<dbReference type="InterPro" id="IPR036188">
    <property type="entry name" value="FAD/NAD-bd_sf"/>
</dbReference>
<dbReference type="Gene3D" id="3.30.70.2450">
    <property type="match status" value="1"/>
</dbReference>
<dbReference type="PANTHER" id="PTHR43004">
    <property type="entry name" value="TRK SYSTEM POTASSIUM UPTAKE PROTEIN"/>
    <property type="match status" value="1"/>
</dbReference>
<protein>
    <submittedName>
        <fullName evidence="5">FAD-dependent oxidoreductase</fullName>
    </submittedName>
</protein>
<evidence type="ECO:0000256" key="1">
    <source>
        <dbReference type="ARBA" id="ARBA00001974"/>
    </source>
</evidence>
<dbReference type="Proteomes" id="UP001055200">
    <property type="component" value="Chromosome"/>
</dbReference>
<dbReference type="SUPFAM" id="SSF51905">
    <property type="entry name" value="FAD/NAD(P)-binding domain"/>
    <property type="match status" value="1"/>
</dbReference>
<accession>A0ABY3TXX7</accession>
<organism evidence="5 6">
    <name type="scientific">Mycolicibacillus parakoreensis</name>
    <dbReference type="NCBI Taxonomy" id="1069221"/>
    <lineage>
        <taxon>Bacteria</taxon>
        <taxon>Bacillati</taxon>
        <taxon>Actinomycetota</taxon>
        <taxon>Actinomycetes</taxon>
        <taxon>Mycobacteriales</taxon>
        <taxon>Mycobacteriaceae</taxon>
        <taxon>Mycolicibacillus</taxon>
    </lineage>
</organism>
<sequence length="409" mass="43404">MWLRGLASKSTTVGKHTLAKGVVMRDTTTLVVGAGPVGLTAAVVLTQLGHAVTVVDRQGAAANTSRAAVVHAHTLELLEPYGVVPDLVARGVPISTFTIRDRDDLLIRVPFDRLPTPYPYTLMISQADTEAILLNRLTELGATVARPAEVAGLHRHRDGVQVTFGDGAVLQARYVIGADGMHSTVRDQARIAFRGASYAESFTLADVRLRGGVPADEVVLYFAPAGLLVVAPLPDGLSRIVATVPAAPSSPDTGFVQRLLDERGPQRVPAVVDRVVWGSRFRVHHRLADTFGADRILLAGDAAHVHSPAGGQGMNLGIEDAVALGQALARVLGGDAATRLDAADRAGVLDGYAAERRRTAGRVVAATHRLTTVATLRRRAARNHLLRALGAVPTVRHALAWRLSGLDRR</sequence>